<dbReference type="PROSITE" id="PS50089">
    <property type="entry name" value="ZF_RING_2"/>
    <property type="match status" value="1"/>
</dbReference>
<dbReference type="AlphaFoldDB" id="A0A1G4I396"/>
<feature type="compositionally biased region" description="Polar residues" evidence="9">
    <location>
        <begin position="119"/>
        <end position="132"/>
    </location>
</feature>
<evidence type="ECO:0000256" key="2">
    <source>
        <dbReference type="ARBA" id="ARBA00012483"/>
    </source>
</evidence>
<feature type="domain" description="RING-type" evidence="10">
    <location>
        <begin position="65"/>
        <end position="105"/>
    </location>
</feature>
<dbReference type="InterPro" id="IPR013083">
    <property type="entry name" value="Znf_RING/FYVE/PHD"/>
</dbReference>
<evidence type="ECO:0000256" key="4">
    <source>
        <dbReference type="ARBA" id="ARBA00022723"/>
    </source>
</evidence>
<proteinExistence type="predicted"/>
<organism evidence="11 12">
    <name type="scientific">Trypanosoma equiperdum</name>
    <dbReference type="NCBI Taxonomy" id="5694"/>
    <lineage>
        <taxon>Eukaryota</taxon>
        <taxon>Discoba</taxon>
        <taxon>Euglenozoa</taxon>
        <taxon>Kinetoplastea</taxon>
        <taxon>Metakinetoplastina</taxon>
        <taxon>Trypanosomatida</taxon>
        <taxon>Trypanosomatidae</taxon>
        <taxon>Trypanosoma</taxon>
    </lineage>
</organism>
<comment type="catalytic activity">
    <reaction evidence="1">
        <text>S-ubiquitinyl-[E2 ubiquitin-conjugating enzyme]-L-cysteine + [acceptor protein]-L-lysine = [E2 ubiquitin-conjugating enzyme]-L-cysteine + N(6)-ubiquitinyl-[acceptor protein]-L-lysine.</text>
        <dbReference type="EC" id="2.3.2.27"/>
    </reaction>
</comment>
<dbReference type="PANTHER" id="PTHR46463">
    <property type="entry name" value="ZINC FINGER, RING/FYVE/PHD-TYPE"/>
    <property type="match status" value="1"/>
</dbReference>
<dbReference type="Pfam" id="PF13639">
    <property type="entry name" value="zf-RING_2"/>
    <property type="match status" value="1"/>
</dbReference>
<dbReference type="SUPFAM" id="SSF57850">
    <property type="entry name" value="RING/U-box"/>
    <property type="match status" value="1"/>
</dbReference>
<keyword evidence="4" id="KW-0479">Metal-binding</keyword>
<evidence type="ECO:0000256" key="7">
    <source>
        <dbReference type="ARBA" id="ARBA00022833"/>
    </source>
</evidence>
<evidence type="ECO:0000256" key="1">
    <source>
        <dbReference type="ARBA" id="ARBA00000900"/>
    </source>
</evidence>
<evidence type="ECO:0000256" key="5">
    <source>
        <dbReference type="ARBA" id="ARBA00022771"/>
    </source>
</evidence>
<dbReference type="RefSeq" id="XP_067077653.1">
    <property type="nucleotide sequence ID" value="XM_067221552.1"/>
</dbReference>
<feature type="region of interest" description="Disordered" evidence="9">
    <location>
        <begin position="1"/>
        <end position="34"/>
    </location>
</feature>
<dbReference type="EMBL" id="CZPT02000509">
    <property type="protein sequence ID" value="SCU66175.1"/>
    <property type="molecule type" value="Genomic_DNA"/>
</dbReference>
<evidence type="ECO:0000256" key="6">
    <source>
        <dbReference type="ARBA" id="ARBA00022786"/>
    </source>
</evidence>
<dbReference type="EC" id="2.3.2.27" evidence="2"/>
<dbReference type="SMART" id="SM00184">
    <property type="entry name" value="RING"/>
    <property type="match status" value="1"/>
</dbReference>
<evidence type="ECO:0000259" key="10">
    <source>
        <dbReference type="PROSITE" id="PS50089"/>
    </source>
</evidence>
<evidence type="ECO:0000313" key="12">
    <source>
        <dbReference type="Proteomes" id="UP000195570"/>
    </source>
</evidence>
<accession>A0A1G4I396</accession>
<keyword evidence="12" id="KW-1185">Reference proteome</keyword>
<keyword evidence="5 8" id="KW-0863">Zinc-finger</keyword>
<gene>
    <name evidence="11" type="ORF">TEOVI_000862900</name>
</gene>
<evidence type="ECO:0000313" key="11">
    <source>
        <dbReference type="EMBL" id="SCU66175.1"/>
    </source>
</evidence>
<dbReference type="InterPro" id="IPR001841">
    <property type="entry name" value="Znf_RING"/>
</dbReference>
<evidence type="ECO:0000256" key="9">
    <source>
        <dbReference type="SAM" id="MobiDB-lite"/>
    </source>
</evidence>
<comment type="caution">
    <text evidence="11">The sequence shown here is derived from an EMBL/GenBank/DDBJ whole genome shotgun (WGS) entry which is preliminary data.</text>
</comment>
<keyword evidence="6" id="KW-0833">Ubl conjugation pathway</keyword>
<reference evidence="11" key="1">
    <citation type="submission" date="2016-09" db="EMBL/GenBank/DDBJ databases">
        <authorList>
            <person name="Hebert L."/>
            <person name="Moumen B."/>
        </authorList>
    </citation>
    <scope>NUCLEOTIDE SEQUENCE [LARGE SCALE GENOMIC DNA]</scope>
    <source>
        <strain evidence="11">OVI</strain>
    </source>
</reference>
<name>A0A1G4I396_TRYEQ</name>
<keyword evidence="7" id="KW-0862">Zinc</keyword>
<dbReference type="GO" id="GO:0008270">
    <property type="term" value="F:zinc ion binding"/>
    <property type="evidence" value="ECO:0007669"/>
    <property type="project" value="UniProtKB-KW"/>
</dbReference>
<sequence>MSKDGNCGGCSAPWGKMPQSPMTPLSDARDSPTAPLCSHSAFSKVNKESSEEESFVVGKYQTSMCPICLESFTHENPAVVVGCGHSFHLQCVEDWRQRSPICPVCMIVLRGDGLPMHTGRQSQRPSEVSPSQRKGRATTSTMTSASSGTTFMVTAGGVHGRVLDTKPPSVVNASAGVEGSGSVVDVGNVSFLSRVRRCMKFCCTCEDDL</sequence>
<dbReference type="Proteomes" id="UP000195570">
    <property type="component" value="Unassembled WGS sequence"/>
</dbReference>
<dbReference type="PANTHER" id="PTHR46463:SF74">
    <property type="entry name" value="RING-TYPE DOMAIN-CONTAINING PROTEIN"/>
    <property type="match status" value="1"/>
</dbReference>
<dbReference type="Gene3D" id="3.30.40.10">
    <property type="entry name" value="Zinc/RING finger domain, C3HC4 (zinc finger)"/>
    <property type="match status" value="1"/>
</dbReference>
<protein>
    <recommendedName>
        <fullName evidence="2">RING-type E3 ubiquitin transferase</fullName>
        <ecNumber evidence="2">2.3.2.27</ecNumber>
    </recommendedName>
</protein>
<evidence type="ECO:0000256" key="3">
    <source>
        <dbReference type="ARBA" id="ARBA00022679"/>
    </source>
</evidence>
<evidence type="ECO:0000256" key="8">
    <source>
        <dbReference type="PROSITE-ProRule" id="PRU00175"/>
    </source>
</evidence>
<feature type="region of interest" description="Disordered" evidence="9">
    <location>
        <begin position="116"/>
        <end position="145"/>
    </location>
</feature>
<dbReference type="GO" id="GO:0061630">
    <property type="term" value="F:ubiquitin protein ligase activity"/>
    <property type="evidence" value="ECO:0007669"/>
    <property type="project" value="UniProtKB-EC"/>
</dbReference>
<keyword evidence="3" id="KW-0808">Transferase</keyword>
<dbReference type="VEuPathDB" id="TriTrypDB:TEOVI_000862900"/>
<dbReference type="GeneID" id="92382563"/>